<keyword evidence="4" id="KW-0145">Chemotaxis</keyword>
<dbReference type="PROSITE" id="PS50122">
    <property type="entry name" value="CHEB"/>
    <property type="match status" value="1"/>
</dbReference>
<gene>
    <name evidence="6" type="ORF">OB236_01300</name>
</gene>
<evidence type="ECO:0000256" key="2">
    <source>
        <dbReference type="ARBA" id="ARBA00039140"/>
    </source>
</evidence>
<protein>
    <recommendedName>
        <fullName evidence="2">protein-glutamate methylesterase</fullName>
        <ecNumber evidence="2">3.1.1.61</ecNumber>
    </recommendedName>
</protein>
<reference evidence="6 7" key="1">
    <citation type="submission" date="2022-09" db="EMBL/GenBank/DDBJ databases">
        <authorList>
            <person name="Han X.L."/>
            <person name="Wang Q."/>
            <person name="Lu T."/>
        </authorList>
    </citation>
    <scope>NUCLEOTIDE SEQUENCE [LARGE SCALE GENOMIC DNA]</scope>
    <source>
        <strain evidence="6 7">WQ 127069</strain>
    </source>
</reference>
<dbReference type="InterPro" id="IPR000673">
    <property type="entry name" value="Sig_transdc_resp-reg_Me-estase"/>
</dbReference>
<comment type="caution">
    <text evidence="6">The sequence shown here is derived from an EMBL/GenBank/DDBJ whole genome shotgun (WGS) entry which is preliminary data.</text>
</comment>
<comment type="catalytic activity">
    <reaction evidence="3">
        <text>[protein]-L-glutamate 5-O-methyl ester + H2O = L-glutamyl-[protein] + methanol + H(+)</text>
        <dbReference type="Rhea" id="RHEA:23236"/>
        <dbReference type="Rhea" id="RHEA-COMP:10208"/>
        <dbReference type="Rhea" id="RHEA-COMP:10311"/>
        <dbReference type="ChEBI" id="CHEBI:15377"/>
        <dbReference type="ChEBI" id="CHEBI:15378"/>
        <dbReference type="ChEBI" id="CHEBI:17790"/>
        <dbReference type="ChEBI" id="CHEBI:29973"/>
        <dbReference type="ChEBI" id="CHEBI:82795"/>
        <dbReference type="EC" id="3.1.1.61"/>
    </reaction>
</comment>
<dbReference type="SUPFAM" id="SSF52738">
    <property type="entry name" value="Methylesterase CheB, C-terminal domain"/>
    <property type="match status" value="1"/>
</dbReference>
<feature type="active site" evidence="4">
    <location>
        <position position="39"/>
    </location>
</feature>
<evidence type="ECO:0000259" key="5">
    <source>
        <dbReference type="PROSITE" id="PS50122"/>
    </source>
</evidence>
<evidence type="ECO:0000313" key="6">
    <source>
        <dbReference type="EMBL" id="MCU6790750.1"/>
    </source>
</evidence>
<feature type="active site" evidence="4">
    <location>
        <position position="12"/>
    </location>
</feature>
<name>A0ABT2U850_9BACL</name>
<dbReference type="EMBL" id="JAOQIO010000006">
    <property type="protein sequence ID" value="MCU6790750.1"/>
    <property type="molecule type" value="Genomic_DNA"/>
</dbReference>
<sequence length="191" mass="20869">MNQLEAVVVGVSAGGLKALVTILAYLPADYHLPVIIVQHLLEGSDSFLVDYLNEQVSICVKEAADKEAIRPGYVYVAPPGYHLLIEDERMFSLSMDPKVNYSRPSIDVLFDSAAFVFQEKCLGIVLTGANRDGSEGLRNIKMNGGQAIIQDPATAEYNIMPLAAMSVVKVDQLLALDEIGKYLLELQPSNR</sequence>
<dbReference type="PANTHER" id="PTHR42872">
    <property type="entry name" value="PROTEIN-GLUTAMATE METHYLESTERASE/PROTEIN-GLUTAMINE GLUTAMINASE"/>
    <property type="match status" value="1"/>
</dbReference>
<dbReference type="CDD" id="cd16433">
    <property type="entry name" value="CheB"/>
    <property type="match status" value="1"/>
</dbReference>
<dbReference type="InterPro" id="IPR035909">
    <property type="entry name" value="CheB_C"/>
</dbReference>
<dbReference type="PANTHER" id="PTHR42872:SF3">
    <property type="entry name" value="PROTEIN-GLUTAMATE METHYLESTERASE_PROTEIN-GLUTAMINE GLUTAMINASE 1"/>
    <property type="match status" value="1"/>
</dbReference>
<dbReference type="RefSeq" id="WP_262682263.1">
    <property type="nucleotide sequence ID" value="NZ_JAOQIO010000006.1"/>
</dbReference>
<dbReference type="Gene3D" id="3.40.50.180">
    <property type="entry name" value="Methylesterase CheB, C-terminal domain"/>
    <property type="match status" value="1"/>
</dbReference>
<evidence type="ECO:0000256" key="4">
    <source>
        <dbReference type="PROSITE-ProRule" id="PRU00050"/>
    </source>
</evidence>
<evidence type="ECO:0000256" key="3">
    <source>
        <dbReference type="ARBA" id="ARBA00048267"/>
    </source>
</evidence>
<organism evidence="6 7">
    <name type="scientific">Paenibacillus baimaensis</name>
    <dbReference type="NCBI Taxonomy" id="2982185"/>
    <lineage>
        <taxon>Bacteria</taxon>
        <taxon>Bacillati</taxon>
        <taxon>Bacillota</taxon>
        <taxon>Bacilli</taxon>
        <taxon>Bacillales</taxon>
        <taxon>Paenibacillaceae</taxon>
        <taxon>Paenibacillus</taxon>
    </lineage>
</organism>
<dbReference type="EC" id="3.1.1.61" evidence="2"/>
<evidence type="ECO:0000256" key="1">
    <source>
        <dbReference type="ARBA" id="ARBA00022801"/>
    </source>
</evidence>
<feature type="active site" evidence="4">
    <location>
        <position position="132"/>
    </location>
</feature>
<feature type="domain" description="CheB-type methylesterase" evidence="5">
    <location>
        <begin position="1"/>
        <end position="185"/>
    </location>
</feature>
<keyword evidence="1 4" id="KW-0378">Hydrolase</keyword>
<dbReference type="Pfam" id="PF01339">
    <property type="entry name" value="CheB_methylest"/>
    <property type="match status" value="1"/>
</dbReference>
<dbReference type="Proteomes" id="UP001652445">
    <property type="component" value="Unassembled WGS sequence"/>
</dbReference>
<accession>A0ABT2U850</accession>
<proteinExistence type="predicted"/>
<evidence type="ECO:0000313" key="7">
    <source>
        <dbReference type="Proteomes" id="UP001652445"/>
    </source>
</evidence>
<keyword evidence="7" id="KW-1185">Reference proteome</keyword>